<dbReference type="PANTHER" id="PTHR43555:SF1">
    <property type="entry name" value="PHOSPHORIBOSYLFORMYLGLYCINAMIDINE SYNTHASE SUBUNIT PURL"/>
    <property type="match status" value="1"/>
</dbReference>
<dbReference type="Pfam" id="PF00586">
    <property type="entry name" value="AIRS"/>
    <property type="match status" value="2"/>
</dbReference>
<dbReference type="NCBIfam" id="TIGR01736">
    <property type="entry name" value="FGAM_synth_II"/>
    <property type="match status" value="1"/>
</dbReference>
<dbReference type="EC" id="6.3.5.3" evidence="8"/>
<feature type="domain" description="PurM-like N-terminal" evidence="10">
    <location>
        <begin position="477"/>
        <end position="596"/>
    </location>
</feature>
<dbReference type="HAMAP" id="MF_00420">
    <property type="entry name" value="PurL_2"/>
    <property type="match status" value="1"/>
</dbReference>
<comment type="function">
    <text evidence="8">Part of the phosphoribosylformylglycinamidine synthase complex involved in the purines biosynthetic pathway. Catalyzes the ATP-dependent conversion of formylglycinamide ribonucleotide (FGAR) and glutamine to yield formylglycinamidine ribonucleotide (FGAM) and glutamate. The FGAM synthase complex is composed of three subunits. PurQ produces an ammonia molecule by converting glutamine to glutamate. PurL transfers the ammonia molecule to FGAR to form FGAM in an ATP-dependent manner. PurS interacts with PurQ and PurL and is thought to assist in the transfer of the ammonia molecule from PurQ to PurL.</text>
</comment>
<feature type="binding site" evidence="8">
    <location>
        <position position="275"/>
    </location>
    <ligand>
        <name>substrate</name>
    </ligand>
</feature>
<comment type="subunit">
    <text evidence="8">Monomer. Part of the FGAM synthase complex composed of 1 PurL, 1 PurQ and 2 PurS subunits.</text>
</comment>
<evidence type="ECO:0000256" key="7">
    <source>
        <dbReference type="ARBA" id="ARBA00022842"/>
    </source>
</evidence>
<feature type="binding site" evidence="8">
    <location>
        <position position="151"/>
    </location>
    <ligand>
        <name>substrate</name>
    </ligand>
</feature>
<dbReference type="InterPro" id="IPR010918">
    <property type="entry name" value="PurM-like_C_dom"/>
</dbReference>
<keyword evidence="7 8" id="KW-0460">Magnesium</keyword>
<dbReference type="UniPathway" id="UPA00074">
    <property type="reaction ID" value="UER00128"/>
</dbReference>
<dbReference type="SUPFAM" id="SSF55326">
    <property type="entry name" value="PurM N-terminal domain-like"/>
    <property type="match status" value="2"/>
</dbReference>
<name>A0A383R518_PAEAL</name>
<keyword evidence="6 8" id="KW-0067">ATP-binding</keyword>
<evidence type="ECO:0000256" key="2">
    <source>
        <dbReference type="ARBA" id="ARBA00022598"/>
    </source>
</evidence>
<feature type="binding site" evidence="8">
    <location>
        <position position="571"/>
    </location>
    <ligand>
        <name>ATP</name>
        <dbReference type="ChEBI" id="CHEBI:30616"/>
    </ligand>
</feature>
<feature type="domain" description="PurM-like C-terminal" evidence="11">
    <location>
        <begin position="609"/>
        <end position="747"/>
    </location>
</feature>
<gene>
    <name evidence="8 13" type="primary">purL</name>
    <name evidence="13" type="ORF">PBLR_10041</name>
</gene>
<dbReference type="InterPro" id="IPR036676">
    <property type="entry name" value="PurM-like_C_sf"/>
</dbReference>
<dbReference type="EMBL" id="LS992241">
    <property type="protein sequence ID" value="SYX81622.1"/>
    <property type="molecule type" value="Genomic_DNA"/>
</dbReference>
<dbReference type="Proteomes" id="UP000304148">
    <property type="component" value="Chromosome"/>
</dbReference>
<feature type="binding site" evidence="8">
    <location>
        <position position="87"/>
    </location>
    <ligand>
        <name>ATP</name>
        <dbReference type="ChEBI" id="CHEBI:30616"/>
    </ligand>
</feature>
<dbReference type="InterPro" id="IPR036921">
    <property type="entry name" value="PurM-like_N_sf"/>
</dbReference>
<dbReference type="SUPFAM" id="SSF56042">
    <property type="entry name" value="PurM C-terminal domain-like"/>
    <property type="match status" value="2"/>
</dbReference>
<feature type="binding site" evidence="8">
    <location>
        <position position="534"/>
    </location>
    <ligand>
        <name>ATP</name>
        <dbReference type="ChEBI" id="CHEBI:30616"/>
    </ligand>
</feature>
<dbReference type="InterPro" id="IPR010074">
    <property type="entry name" value="PRibForGlyAmidine_synth_PurL"/>
</dbReference>
<reference evidence="14" key="1">
    <citation type="submission" date="2018-08" db="EMBL/GenBank/DDBJ databases">
        <authorList>
            <person name="Chevrot R."/>
        </authorList>
    </citation>
    <scope>NUCLEOTIDE SEQUENCE [LARGE SCALE GENOMIC DNA]</scope>
</reference>
<evidence type="ECO:0000256" key="4">
    <source>
        <dbReference type="ARBA" id="ARBA00022741"/>
    </source>
</evidence>
<dbReference type="CDD" id="cd02203">
    <property type="entry name" value="PurL_repeat1"/>
    <property type="match status" value="1"/>
</dbReference>
<keyword evidence="4 8" id="KW-0547">Nucleotide-binding</keyword>
<evidence type="ECO:0000256" key="1">
    <source>
        <dbReference type="ARBA" id="ARBA00022490"/>
    </source>
</evidence>
<feature type="domain" description="PurM-like N-terminal" evidence="10">
    <location>
        <begin position="109"/>
        <end position="224"/>
    </location>
</feature>
<dbReference type="PANTHER" id="PTHR43555">
    <property type="entry name" value="PHOSPHORIBOSYLFORMYLGLYCINAMIDINE SYNTHASE SUBUNIT PURL"/>
    <property type="match status" value="1"/>
</dbReference>
<feature type="binding site" evidence="8">
    <location>
        <begin position="347"/>
        <end position="349"/>
    </location>
    <ligand>
        <name>substrate</name>
    </ligand>
</feature>
<feature type="binding site" evidence="8">
    <location>
        <position position="128"/>
    </location>
    <ligand>
        <name>Mg(2+)</name>
        <dbReference type="ChEBI" id="CHEBI:18420"/>
        <label>1</label>
    </ligand>
</feature>
<comment type="pathway">
    <text evidence="8">Purine metabolism; IMP biosynthesis via de novo pathway; 5-amino-1-(5-phospho-D-ribosyl)imidazole from N(2)-formyl-N(1)-(5-phospho-D-ribosyl)glycinamide: step 1/2.</text>
</comment>
<evidence type="ECO:0000256" key="5">
    <source>
        <dbReference type="ARBA" id="ARBA00022755"/>
    </source>
</evidence>
<evidence type="ECO:0000259" key="10">
    <source>
        <dbReference type="Pfam" id="PF00586"/>
    </source>
</evidence>
<sequence>MQSTLTNTTEQEQAAARSTKQKELSLAEGLRHMKQEPTAEQIEEQKLYRTMGVTEDEYARICELLGRKPNYTEIGVFSVMWSEHCAYKNSKPLLKRFPTTGDRVLVGPGEGAGIVDIGDEQAVVFKIESHNHPSAIEPFQGAATGVGGIIRDIFSMGARPVALLNSLRFGSLQDERVKYLFEHVVSGIAGYGNCIGIPTVGGEVVFDDSYAGNPLVNAMCVGLIDHKDIQKGVASGIGNPVYYVGPPTGRDGIHGATFASEELTEQSEAKRPAVQVGDPFMEKLVMESCLELIASGIVIGIQDMGAAGLTCSSAEMASKAGNGLELDLNKVPQREFGMTPYEMMLSESQERMLFVIEEHNEPIAMEIFERWGVICSKVGRVTDDGRLRLLYGGEVVGDMPVNGLVDECPIYNKPSAVPAYYEANASVDTTAYPEVSGVAALNEALLKVLGSPSVASKEWVYRQYDTMVRTSTAVAPGSDAAVVLVRGTNKALAMTTDCNGRYVMLDPFMGGRIAVCEAARNIVCSGAEPLAITDNLNFGNPEKPENFWQMEQAVDGMAEACRVMNTPVIGGNVSLYNENAKGAIYPTPVVGMVGLVHDTQHITTQAFKQAGDAVLLLGRTKAELGGSEFQAIVHGAVEGRPPQLDLDAESSLLKTVLSLIQAGLVQSAHDVSDGGLAAALAESCISGHIGARLDLNAEGLRTDIALFSESQSRILLSVRVEQLEEVKARCAEAGVPVEGIGTVGGEQIHVRVDGTDALDMPWKQAEQVWKDAIPCLMK</sequence>
<feature type="active site" evidence="8">
    <location>
        <position position="84"/>
    </location>
</feature>
<dbReference type="FunFam" id="3.30.1330.10:FF:000004">
    <property type="entry name" value="Phosphoribosylformylglycinamidine synthase subunit PurL"/>
    <property type="match status" value="1"/>
</dbReference>
<dbReference type="Gene3D" id="3.90.650.10">
    <property type="entry name" value="PurM-like C-terminal domain"/>
    <property type="match status" value="2"/>
</dbReference>
<dbReference type="Gene3D" id="3.30.1330.10">
    <property type="entry name" value="PurM-like, N-terminal domain"/>
    <property type="match status" value="2"/>
</dbReference>
<evidence type="ECO:0000256" key="9">
    <source>
        <dbReference type="SAM" id="MobiDB-lite"/>
    </source>
</evidence>
<dbReference type="Pfam" id="PF18072">
    <property type="entry name" value="FGAR-AT_linker"/>
    <property type="match status" value="1"/>
</dbReference>
<comment type="caution">
    <text evidence="8">Lacks conserved residue(s) required for the propagation of feature annotation.</text>
</comment>
<evidence type="ECO:0000259" key="12">
    <source>
        <dbReference type="Pfam" id="PF18072"/>
    </source>
</evidence>
<feature type="compositionally biased region" description="Polar residues" evidence="9">
    <location>
        <begin position="1"/>
        <end position="18"/>
    </location>
</feature>
<dbReference type="InterPro" id="IPR016188">
    <property type="entry name" value="PurM-like_N"/>
</dbReference>
<feature type="domain" description="PurM-like C-terminal" evidence="11">
    <location>
        <begin position="237"/>
        <end position="390"/>
    </location>
</feature>
<feature type="binding site" evidence="8">
    <location>
        <position position="126"/>
    </location>
    <ligand>
        <name>ATP</name>
        <dbReference type="ChEBI" id="CHEBI:30616"/>
    </ligand>
</feature>
<keyword evidence="5 8" id="KW-0658">Purine biosynthesis</keyword>
<keyword evidence="3 8" id="KW-0479">Metal-binding</keyword>
<feature type="region of interest" description="Disordered" evidence="9">
    <location>
        <begin position="1"/>
        <end position="24"/>
    </location>
</feature>
<keyword evidence="1 8" id="KW-0963">Cytoplasm</keyword>
<feature type="binding site" evidence="8">
    <location>
        <begin position="129"/>
        <end position="132"/>
    </location>
    <ligand>
        <name>substrate</name>
    </ligand>
</feature>
<dbReference type="GO" id="GO:0004642">
    <property type="term" value="F:phosphoribosylformylglycinamidine synthase activity"/>
    <property type="evidence" value="ECO:0007669"/>
    <property type="project" value="UniProtKB-UniRule"/>
</dbReference>
<evidence type="ECO:0000313" key="13">
    <source>
        <dbReference type="EMBL" id="SYX81622.1"/>
    </source>
</evidence>
<feature type="active site" description="Proton acceptor" evidence="8">
    <location>
        <position position="130"/>
    </location>
</feature>
<dbReference type="CDD" id="cd02204">
    <property type="entry name" value="PurL_repeat2"/>
    <property type="match status" value="1"/>
</dbReference>
<dbReference type="GO" id="GO:0005737">
    <property type="term" value="C:cytoplasm"/>
    <property type="evidence" value="ECO:0007669"/>
    <property type="project" value="UniProtKB-SubCell"/>
</dbReference>
<dbReference type="GO" id="GO:0006189">
    <property type="term" value="P:'de novo' IMP biosynthetic process"/>
    <property type="evidence" value="ECO:0007669"/>
    <property type="project" value="UniProtKB-UniRule"/>
</dbReference>
<dbReference type="PIRSF" id="PIRSF001587">
    <property type="entry name" value="FGAM_synthase_II"/>
    <property type="match status" value="1"/>
</dbReference>
<comment type="catalytic activity">
    <reaction evidence="8">
        <text>N(2)-formyl-N(1)-(5-phospho-beta-D-ribosyl)glycinamide + L-glutamine + ATP + H2O = 2-formamido-N(1)-(5-O-phospho-beta-D-ribosyl)acetamidine + L-glutamate + ADP + phosphate + H(+)</text>
        <dbReference type="Rhea" id="RHEA:17129"/>
        <dbReference type="ChEBI" id="CHEBI:15377"/>
        <dbReference type="ChEBI" id="CHEBI:15378"/>
        <dbReference type="ChEBI" id="CHEBI:29985"/>
        <dbReference type="ChEBI" id="CHEBI:30616"/>
        <dbReference type="ChEBI" id="CHEBI:43474"/>
        <dbReference type="ChEBI" id="CHEBI:58359"/>
        <dbReference type="ChEBI" id="CHEBI:147286"/>
        <dbReference type="ChEBI" id="CHEBI:147287"/>
        <dbReference type="ChEBI" id="CHEBI:456216"/>
        <dbReference type="EC" id="6.3.5.3"/>
    </reaction>
</comment>
<feature type="domain" description="Phosphoribosylformylglycinamidine synthase linker" evidence="12">
    <location>
        <begin position="42"/>
        <end position="88"/>
    </location>
</feature>
<evidence type="ECO:0000256" key="6">
    <source>
        <dbReference type="ARBA" id="ARBA00022840"/>
    </source>
</evidence>
<comment type="similarity">
    <text evidence="8">Belongs to the FGAMS family.</text>
</comment>
<dbReference type="NCBIfam" id="NF002290">
    <property type="entry name" value="PRK01213.1"/>
    <property type="match status" value="1"/>
</dbReference>
<evidence type="ECO:0000313" key="14">
    <source>
        <dbReference type="Proteomes" id="UP000304148"/>
    </source>
</evidence>
<keyword evidence="2 8" id="KW-0436">Ligase</keyword>
<evidence type="ECO:0000256" key="8">
    <source>
        <dbReference type="HAMAP-Rule" id="MF_00420"/>
    </source>
</evidence>
<dbReference type="AlphaFoldDB" id="A0A383R518"/>
<dbReference type="InterPro" id="IPR041609">
    <property type="entry name" value="PurL_linker"/>
</dbReference>
<feature type="binding site" evidence="8">
    <location>
        <position position="152"/>
    </location>
    <ligand>
        <name>Mg(2+)</name>
        <dbReference type="ChEBI" id="CHEBI:18420"/>
        <label>2</label>
    </ligand>
</feature>
<dbReference type="GO" id="GO:0000287">
    <property type="term" value="F:magnesium ion binding"/>
    <property type="evidence" value="ECO:0007669"/>
    <property type="project" value="UniProtKB-UniRule"/>
</dbReference>
<dbReference type="Pfam" id="PF02769">
    <property type="entry name" value="AIRS_C"/>
    <property type="match status" value="2"/>
</dbReference>
<organism evidence="13 14">
    <name type="scientific">Paenibacillus alvei</name>
    <name type="common">Bacillus alvei</name>
    <dbReference type="NCBI Taxonomy" id="44250"/>
    <lineage>
        <taxon>Bacteria</taxon>
        <taxon>Bacillati</taxon>
        <taxon>Bacillota</taxon>
        <taxon>Bacilli</taxon>
        <taxon>Bacillales</taxon>
        <taxon>Paenibacillaceae</taxon>
        <taxon>Paenibacillus</taxon>
    </lineage>
</organism>
<evidence type="ECO:0000256" key="3">
    <source>
        <dbReference type="ARBA" id="ARBA00022723"/>
    </source>
</evidence>
<comment type="subcellular location">
    <subcellularLocation>
        <location evidence="8">Cytoplasm</location>
    </subcellularLocation>
</comment>
<proteinExistence type="inferred from homology"/>
<feature type="binding site" evidence="8">
    <location>
        <position position="574"/>
    </location>
    <ligand>
        <name>substrate</name>
    </ligand>
</feature>
<feature type="binding site" evidence="8">
    <location>
        <position position="303"/>
    </location>
    <ligand>
        <name>Mg(2+)</name>
        <dbReference type="ChEBI" id="CHEBI:18420"/>
        <label>2</label>
    </ligand>
</feature>
<accession>A0A383R518</accession>
<protein>
    <recommendedName>
        <fullName evidence="8">Phosphoribosylformylglycinamidine synthase subunit PurL</fullName>
        <shortName evidence="8">FGAM synthase</shortName>
        <ecNumber evidence="8">6.3.5.3</ecNumber>
    </recommendedName>
    <alternativeName>
        <fullName evidence="8">Formylglycinamide ribonucleotide amidotransferase subunit II</fullName>
        <shortName evidence="8">FGAR amidotransferase II</shortName>
        <shortName evidence="8">FGAR-AT II</shortName>
    </alternativeName>
    <alternativeName>
        <fullName evidence="8">Glutamine amidotransferase PurL</fullName>
    </alternativeName>
    <alternativeName>
        <fullName evidence="8">Phosphoribosylformylglycinamidine synthase subunit II</fullName>
    </alternativeName>
</protein>
<dbReference type="GO" id="GO:0005524">
    <property type="term" value="F:ATP binding"/>
    <property type="evidence" value="ECO:0007669"/>
    <property type="project" value="UniProtKB-UniRule"/>
</dbReference>
<feature type="binding site" evidence="8">
    <location>
        <position position="572"/>
    </location>
    <ligand>
        <name>Mg(2+)</name>
        <dbReference type="ChEBI" id="CHEBI:18420"/>
        <label>1</label>
    </ligand>
</feature>
<evidence type="ECO:0000259" key="11">
    <source>
        <dbReference type="Pfam" id="PF02769"/>
    </source>
</evidence>